<protein>
    <submittedName>
        <fullName evidence="2">SDR family NAD(P)-dependent oxidoreductase</fullName>
    </submittedName>
</protein>
<proteinExistence type="predicted"/>
<dbReference type="PANTHER" id="PTHR43157:SF31">
    <property type="entry name" value="PHOSPHATIDYLINOSITOL-GLYCAN BIOSYNTHESIS CLASS F PROTEIN"/>
    <property type="match status" value="1"/>
</dbReference>
<dbReference type="InterPro" id="IPR036291">
    <property type="entry name" value="NAD(P)-bd_dom_sf"/>
</dbReference>
<dbReference type="PANTHER" id="PTHR43157">
    <property type="entry name" value="PHOSPHATIDYLINOSITOL-GLYCAN BIOSYNTHESIS CLASS F PROTEIN-RELATED"/>
    <property type="match status" value="1"/>
</dbReference>
<dbReference type="SUPFAM" id="SSF51735">
    <property type="entry name" value="NAD(P)-binding Rossmann-fold domains"/>
    <property type="match status" value="1"/>
</dbReference>
<keyword evidence="3" id="KW-1185">Reference proteome</keyword>
<organism evidence="2 3">
    <name type="scientific">Lysobacter korlensis</name>
    <dbReference type="NCBI Taxonomy" id="553636"/>
    <lineage>
        <taxon>Bacteria</taxon>
        <taxon>Pseudomonadati</taxon>
        <taxon>Pseudomonadota</taxon>
        <taxon>Gammaproteobacteria</taxon>
        <taxon>Lysobacterales</taxon>
        <taxon>Lysobacteraceae</taxon>
        <taxon>Lysobacter</taxon>
    </lineage>
</organism>
<dbReference type="PRINTS" id="PR00081">
    <property type="entry name" value="GDHRDH"/>
</dbReference>
<evidence type="ECO:0000313" key="3">
    <source>
        <dbReference type="Proteomes" id="UP001589896"/>
    </source>
</evidence>
<dbReference type="InterPro" id="IPR002347">
    <property type="entry name" value="SDR_fam"/>
</dbReference>
<accession>A0ABV6RTY7</accession>
<name>A0ABV6RTY7_9GAMM</name>
<gene>
    <name evidence="2" type="ORF">ACFFGH_21680</name>
</gene>
<dbReference type="Gene3D" id="3.40.50.720">
    <property type="entry name" value="NAD(P)-binding Rossmann-like Domain"/>
    <property type="match status" value="1"/>
</dbReference>
<dbReference type="Proteomes" id="UP001589896">
    <property type="component" value="Unassembled WGS sequence"/>
</dbReference>
<reference evidence="2 3" key="1">
    <citation type="submission" date="2024-09" db="EMBL/GenBank/DDBJ databases">
        <authorList>
            <person name="Sun Q."/>
            <person name="Mori K."/>
        </authorList>
    </citation>
    <scope>NUCLEOTIDE SEQUENCE [LARGE SCALE GENOMIC DNA]</scope>
    <source>
        <strain evidence="2 3">KCTC 23076</strain>
    </source>
</reference>
<keyword evidence="1" id="KW-0560">Oxidoreductase</keyword>
<evidence type="ECO:0000256" key="1">
    <source>
        <dbReference type="ARBA" id="ARBA00023002"/>
    </source>
</evidence>
<dbReference type="Pfam" id="PF00106">
    <property type="entry name" value="adh_short"/>
    <property type="match status" value="1"/>
</dbReference>
<sequence>MTWIPSKPPRQEGRVFAVTGGNAGLGYFAAEQLAGTGGRVVLASRSRDRAKQAMRAIRAVHPDADLGFVELDLSSLRSVRSAAAELRAEPRLDGLVLNAGMVAGSTRRHTTAEGNELVFGTNYLGHFALTALVWPSLLASPVARVVGLGSFVTHMVRLAADDLQSERRYGFFRAYGFSKHAIQGFALELARRIDATGRGAASLIAQPGFAIDGLSDPRPGVLDPKEYPFQRLLAPIAQGKNRGAAPIVRALLDPEARNGELFGPGDPLTLTGWPVRRIPAASSASPAFGELLWRRSEEWTGTEFIV</sequence>
<evidence type="ECO:0000313" key="2">
    <source>
        <dbReference type="EMBL" id="MFC0680451.1"/>
    </source>
</evidence>
<comment type="caution">
    <text evidence="2">The sequence shown here is derived from an EMBL/GenBank/DDBJ whole genome shotgun (WGS) entry which is preliminary data.</text>
</comment>
<dbReference type="EMBL" id="JBHLTG010000005">
    <property type="protein sequence ID" value="MFC0680451.1"/>
    <property type="molecule type" value="Genomic_DNA"/>
</dbReference>
<dbReference type="RefSeq" id="WP_386672194.1">
    <property type="nucleotide sequence ID" value="NZ_JBHLTG010000005.1"/>
</dbReference>